<organism evidence="2 3">
    <name type="scientific">Armillaria ostoyae</name>
    <name type="common">Armillaria root rot fungus</name>
    <dbReference type="NCBI Taxonomy" id="47428"/>
    <lineage>
        <taxon>Eukaryota</taxon>
        <taxon>Fungi</taxon>
        <taxon>Dikarya</taxon>
        <taxon>Basidiomycota</taxon>
        <taxon>Agaricomycotina</taxon>
        <taxon>Agaricomycetes</taxon>
        <taxon>Agaricomycetidae</taxon>
        <taxon>Agaricales</taxon>
        <taxon>Marasmiineae</taxon>
        <taxon>Physalacriaceae</taxon>
        <taxon>Armillaria</taxon>
    </lineage>
</organism>
<keyword evidence="3" id="KW-1185">Reference proteome</keyword>
<protein>
    <submittedName>
        <fullName evidence="2">Uncharacterized protein</fullName>
    </submittedName>
</protein>
<reference evidence="2" key="1">
    <citation type="submission" date="2017-01" db="EMBL/GenBank/DDBJ databases">
        <authorList>
            <person name="Mah S.A."/>
            <person name="Swanson W.J."/>
            <person name="Moy G.W."/>
            <person name="Vacquier V.D."/>
        </authorList>
    </citation>
    <scope>NUCLEOTIDE SEQUENCE [LARGE SCALE GENOMIC DNA]</scope>
    <source>
        <strain evidence="2">C18/9</strain>
    </source>
</reference>
<evidence type="ECO:0000313" key="3">
    <source>
        <dbReference type="Proteomes" id="UP000219338"/>
    </source>
</evidence>
<evidence type="ECO:0000313" key="2">
    <source>
        <dbReference type="EMBL" id="SJL11420.1"/>
    </source>
</evidence>
<gene>
    <name evidence="2" type="ORF">ARMOST_14823</name>
</gene>
<dbReference type="EMBL" id="FUEG01000014">
    <property type="protein sequence ID" value="SJL11420.1"/>
    <property type="molecule type" value="Genomic_DNA"/>
</dbReference>
<dbReference type="Proteomes" id="UP000219338">
    <property type="component" value="Unassembled WGS sequence"/>
</dbReference>
<evidence type="ECO:0000256" key="1">
    <source>
        <dbReference type="SAM" id="MobiDB-lite"/>
    </source>
</evidence>
<accession>A0A284RRN5</accession>
<proteinExistence type="predicted"/>
<feature type="region of interest" description="Disordered" evidence="1">
    <location>
        <begin position="1"/>
        <end position="24"/>
    </location>
</feature>
<feature type="compositionally biased region" description="Basic and acidic residues" evidence="1">
    <location>
        <begin position="1"/>
        <end position="19"/>
    </location>
</feature>
<dbReference type="AlphaFoldDB" id="A0A284RRN5"/>
<sequence length="89" mass="10550">MNKILREMQEKAEEEEARKPLKRPPTNRCTGCNHKFQNGDDEDWEEDRDECPDCGLLLLPKFQLWGTILCDVPEMVPYEFRPKRKGLSR</sequence>
<name>A0A284RRN5_ARMOS</name>
<dbReference type="STRING" id="47428.A0A284RRN5"/>